<name>A0A226NCZ9_CALSU</name>
<keyword evidence="6 15" id="KW-0547">Nucleotide-binding</keyword>
<reference evidence="18 19" key="1">
    <citation type="submission" date="2016-07" db="EMBL/GenBank/DDBJ databases">
        <title>Disparate Historic Effective Population Sizes Predicted by Modern Levels of Genome Diversity for the Scaled Quail (Callipepla squamata) and the Northern Bobwhite (Colinus virginianus): Inferences from First and Second Generation Draft Genome Assemblies for Sympatric New World Quail.</title>
        <authorList>
            <person name="Oldeschulte D.L."/>
            <person name="Halley Y.A."/>
            <person name="Bhattarai E.K."/>
            <person name="Brashear W.A."/>
            <person name="Hill J."/>
            <person name="Metz R.P."/>
            <person name="Johnson C.D."/>
            <person name="Rollins D."/>
            <person name="Peterson M.J."/>
            <person name="Bickhart D.M."/>
            <person name="Decker J.E."/>
            <person name="Seabury C.M."/>
        </authorList>
    </citation>
    <scope>NUCLEOTIDE SEQUENCE [LARGE SCALE GENOMIC DNA]</scope>
    <source>
        <strain evidence="18 19">Texas</strain>
        <tissue evidence="18">Leg muscle</tissue>
    </source>
</reference>
<dbReference type="GO" id="GO:0005814">
    <property type="term" value="C:centriole"/>
    <property type="evidence" value="ECO:0007669"/>
    <property type="project" value="UniProtKB-SubCell"/>
</dbReference>
<dbReference type="Pfam" id="PF00118">
    <property type="entry name" value="Cpn60_TCP1"/>
    <property type="match status" value="1"/>
</dbReference>
<evidence type="ECO:0000256" key="14">
    <source>
        <dbReference type="ARBA" id="ARBA00037165"/>
    </source>
</evidence>
<dbReference type="GO" id="GO:0032391">
    <property type="term" value="C:photoreceptor connecting cilium"/>
    <property type="evidence" value="ECO:0007669"/>
    <property type="project" value="TreeGrafter"/>
</dbReference>
<evidence type="ECO:0000256" key="11">
    <source>
        <dbReference type="ARBA" id="ARBA00023186"/>
    </source>
</evidence>
<gene>
    <name evidence="18" type="ORF">ASZ78_014117</name>
</gene>
<accession>A0A226NCZ9</accession>
<dbReference type="InterPro" id="IPR051655">
    <property type="entry name" value="FAM161"/>
</dbReference>
<dbReference type="EMBL" id="MCFN01000093">
    <property type="protein sequence ID" value="OXB65456.1"/>
    <property type="molecule type" value="Genomic_DNA"/>
</dbReference>
<comment type="similarity">
    <text evidence="4 15">Belongs to the TCP-1 chaperonin family.</text>
</comment>
<evidence type="ECO:0000256" key="9">
    <source>
        <dbReference type="ARBA" id="ARBA00023054"/>
    </source>
</evidence>
<dbReference type="STRING" id="9009.A0A226NCZ9"/>
<feature type="region of interest" description="Disordered" evidence="17">
    <location>
        <begin position="540"/>
        <end position="581"/>
    </location>
</feature>
<evidence type="ECO:0000256" key="10">
    <source>
        <dbReference type="ARBA" id="ARBA00023069"/>
    </source>
</evidence>
<evidence type="ECO:0000256" key="15">
    <source>
        <dbReference type="RuleBase" id="RU004187"/>
    </source>
</evidence>
<dbReference type="Proteomes" id="UP000198323">
    <property type="component" value="Unassembled WGS sequence"/>
</dbReference>
<sequence length="1132" mass="127514">MPENAGPKAHGGAGNRAKGTYQDRDKPSQIRFSNISAGKGIHPTIISESFQKALEKGIEVLTNMAQPVELSDRETLLNSATTSLNSKVVCQYSSLLSPMSVDAVMKVIDPSTASSVDLRDIKIVKKLGGTIDDCELVEGLVLTQKVANTGVTRVEKAKIGLIQFCLSAPKTDMDNQIVVSDYAQMDRVLREERAYILNLVKQIKKAGCNVLLIQKSILRDALSDLALHFLNKMKIMVVKDIEREDIEFICKTIGTKPVAHIDQFTPDMLGSAELAEEVNLNGSGKLIKVTGCTNPGKTVTIVVRGSNRLVLEEAERSIHDALCVIRCLVKKRALIAGGGAPEIELALRLNEYARTLRGMDSYCVRAYGDALEVIPSTLAENAGLNPISTVTELRNRHAQGEKTAGINVRKGGISNILEELVVQPLLVSVSALTLATETVRSILKIDDVGELGAAREQPLTTSTDCSTQTDFSKLGPSNQEYYLKLEELKNAHLETMAKLESMYRNKLYLKGAQLLERNSADSATSNVCCRPTWEKHSHQPLNLHRSFSDSSISDPLGSGTSGGSDRELASEESCSKTGSSLSAKERIAKMWDGFSVEDDVPCRKHSPPRTARKQKAWSPKVTVPKPFQMTIREAKRREQNVKSKSQIEMENNLLKKQLEEEAECQKKFRANPVPATVFLPLYHEIVQRNEERRKSVKERSKLRLLASQKPFKFIEREKQRDELRKMQLRDLSAPEKKTKPFKAKPVPRCVYSPSVRDKLQEEELYREIRIRMRAEELLRNASLPSSRLASKDASKKKHKSVEPKETERKPKIQPSVPDFDRLHQKFQKRLRQKQQVKHLTVCEPFHLRTPYIRSNKGKVLRDIQEDEERLKETRWPYTSPRRRPKNRRSSAHTPVSGSGEPKSPKVTQSSQRRLQALRCRYFFHANNARIAAEKYYSDRLRALGVCPDFVSKKGQTTKLLECCSAEDFDAKERFIKNKVKEEEFFEEAASSSPQSEQSFEEEKRKGIRTPSWDGESTEREEETQVNPHAQQPNCAGEAGSSPTSDQHHEEEEQKEEKQEKEAKAGLPLGHSLEEENEKEEEDGSRPSSQSDQSHEHQEDSQSDPEAEDAFQYEDEEYESDDSEEQPSDEEAD</sequence>
<feature type="region of interest" description="Disordered" evidence="17">
    <location>
        <begin position="784"/>
        <end position="818"/>
    </location>
</feature>
<keyword evidence="8 15" id="KW-0067">ATP-binding</keyword>
<keyword evidence="10" id="KW-0969">Cilium</keyword>
<feature type="region of interest" description="Disordered" evidence="17">
    <location>
        <begin position="985"/>
        <end position="1132"/>
    </location>
</feature>
<evidence type="ECO:0000256" key="8">
    <source>
        <dbReference type="ARBA" id="ARBA00022840"/>
    </source>
</evidence>
<dbReference type="PANTHER" id="PTHR21501:SF3">
    <property type="entry name" value="PROTEIN FAM161A"/>
    <property type="match status" value="1"/>
</dbReference>
<dbReference type="GO" id="GO:0036064">
    <property type="term" value="C:ciliary basal body"/>
    <property type="evidence" value="ECO:0007669"/>
    <property type="project" value="TreeGrafter"/>
</dbReference>
<dbReference type="GO" id="GO:0005524">
    <property type="term" value="F:ATP binding"/>
    <property type="evidence" value="ECO:0007669"/>
    <property type="project" value="UniProtKB-KW"/>
</dbReference>
<dbReference type="InterPro" id="IPR027409">
    <property type="entry name" value="GroEL-like_apical_dom_sf"/>
</dbReference>
<evidence type="ECO:0000313" key="18">
    <source>
        <dbReference type="EMBL" id="OXB65456.1"/>
    </source>
</evidence>
<dbReference type="Gene3D" id="3.30.260.10">
    <property type="entry name" value="TCP-1-like chaperonin intermediate domain"/>
    <property type="match status" value="1"/>
</dbReference>
<dbReference type="PRINTS" id="PR00304">
    <property type="entry name" value="TCOMPLEXTCP1"/>
</dbReference>
<dbReference type="Gene3D" id="1.10.560.10">
    <property type="entry name" value="GroEL-like equatorial domain"/>
    <property type="match status" value="1"/>
</dbReference>
<feature type="compositionally biased region" description="Basic and acidic residues" evidence="17">
    <location>
        <begin position="1045"/>
        <end position="1063"/>
    </location>
</feature>
<dbReference type="Pfam" id="PF10595">
    <property type="entry name" value="FAM161A_B"/>
    <property type="match status" value="1"/>
</dbReference>
<protein>
    <recommendedName>
        <fullName evidence="16">T-complex protein 1 subunit delta</fullName>
    </recommendedName>
</protein>
<evidence type="ECO:0000256" key="12">
    <source>
        <dbReference type="ARBA" id="ARBA00023212"/>
    </source>
</evidence>
<evidence type="ECO:0000256" key="6">
    <source>
        <dbReference type="ARBA" id="ARBA00022741"/>
    </source>
</evidence>
<feature type="compositionally biased region" description="Basic residues" evidence="17">
    <location>
        <begin position="603"/>
        <end position="615"/>
    </location>
</feature>
<feature type="compositionally biased region" description="Low complexity" evidence="17">
    <location>
        <begin position="987"/>
        <end position="997"/>
    </location>
</feature>
<dbReference type="GO" id="GO:0044782">
    <property type="term" value="P:cilium organization"/>
    <property type="evidence" value="ECO:0007669"/>
    <property type="project" value="TreeGrafter"/>
</dbReference>
<dbReference type="AlphaFoldDB" id="A0A226NCZ9"/>
<dbReference type="SUPFAM" id="SSF54849">
    <property type="entry name" value="GroEL-intermediate domain like"/>
    <property type="match status" value="1"/>
</dbReference>
<proteinExistence type="inferred from homology"/>
<organism evidence="18 19">
    <name type="scientific">Callipepla squamata</name>
    <name type="common">Scaled quail</name>
    <dbReference type="NCBI Taxonomy" id="9009"/>
    <lineage>
        <taxon>Eukaryota</taxon>
        <taxon>Metazoa</taxon>
        <taxon>Chordata</taxon>
        <taxon>Craniata</taxon>
        <taxon>Vertebrata</taxon>
        <taxon>Euteleostomi</taxon>
        <taxon>Archelosauria</taxon>
        <taxon>Archosauria</taxon>
        <taxon>Dinosauria</taxon>
        <taxon>Saurischia</taxon>
        <taxon>Theropoda</taxon>
        <taxon>Coelurosauria</taxon>
        <taxon>Aves</taxon>
        <taxon>Neognathae</taxon>
        <taxon>Galloanserae</taxon>
        <taxon>Galliformes</taxon>
        <taxon>Odontophoridae</taxon>
        <taxon>Callipepla</taxon>
    </lineage>
</organism>
<dbReference type="InterPro" id="IPR017998">
    <property type="entry name" value="Chaperone_TCP-1"/>
</dbReference>
<keyword evidence="5" id="KW-0963">Cytoplasm</keyword>
<dbReference type="CDD" id="cd03338">
    <property type="entry name" value="TCP1_delta"/>
    <property type="match status" value="1"/>
</dbReference>
<dbReference type="SUPFAM" id="SSF52029">
    <property type="entry name" value="GroEL apical domain-like"/>
    <property type="match status" value="1"/>
</dbReference>
<dbReference type="InterPro" id="IPR012717">
    <property type="entry name" value="Chap_CCT_delta"/>
</dbReference>
<feature type="region of interest" description="Disordered" evidence="17">
    <location>
        <begin position="1"/>
        <end position="29"/>
    </location>
</feature>
<keyword evidence="19" id="KW-1185">Reference proteome</keyword>
<evidence type="ECO:0000256" key="13">
    <source>
        <dbReference type="ARBA" id="ARBA00023273"/>
    </source>
</evidence>
<feature type="compositionally biased region" description="Basic residues" evidence="17">
    <location>
        <begin position="880"/>
        <end position="890"/>
    </location>
</feature>
<evidence type="ECO:0000313" key="19">
    <source>
        <dbReference type="Proteomes" id="UP000198323"/>
    </source>
</evidence>
<dbReference type="GO" id="GO:0051082">
    <property type="term" value="F:unfolded protein binding"/>
    <property type="evidence" value="ECO:0007669"/>
    <property type="project" value="InterPro"/>
</dbReference>
<evidence type="ECO:0000256" key="7">
    <source>
        <dbReference type="ARBA" id="ARBA00022794"/>
    </source>
</evidence>
<keyword evidence="12" id="KW-0206">Cytoskeleton</keyword>
<evidence type="ECO:0000256" key="16">
    <source>
        <dbReference type="RuleBase" id="RU004192"/>
    </source>
</evidence>
<evidence type="ECO:0000256" key="2">
    <source>
        <dbReference type="ARBA" id="ARBA00004120"/>
    </source>
</evidence>
<dbReference type="GO" id="GO:0016887">
    <property type="term" value="F:ATP hydrolysis activity"/>
    <property type="evidence" value="ECO:0007669"/>
    <property type="project" value="InterPro"/>
</dbReference>
<dbReference type="InterPro" id="IPR002423">
    <property type="entry name" value="Cpn60/GroEL/TCP-1"/>
</dbReference>
<dbReference type="InterPro" id="IPR027413">
    <property type="entry name" value="GROEL-like_equatorial_sf"/>
</dbReference>
<dbReference type="InterPro" id="IPR027410">
    <property type="entry name" value="TCP-1-like_intermed_sf"/>
</dbReference>
<dbReference type="GO" id="GO:0140662">
    <property type="term" value="F:ATP-dependent protein folding chaperone"/>
    <property type="evidence" value="ECO:0007669"/>
    <property type="project" value="InterPro"/>
</dbReference>
<keyword evidence="9" id="KW-0175">Coiled coil</keyword>
<feature type="region of interest" description="Disordered" evidence="17">
    <location>
        <begin position="600"/>
        <end position="620"/>
    </location>
</feature>
<keyword evidence="13" id="KW-0966">Cell projection</keyword>
<keyword evidence="7" id="KW-0970">Cilium biogenesis/degradation</keyword>
<feature type="region of interest" description="Disordered" evidence="17">
    <location>
        <begin position="871"/>
        <end position="910"/>
    </location>
</feature>
<keyword evidence="11 15" id="KW-0143">Chaperone</keyword>
<feature type="compositionally biased region" description="Basic and acidic residues" evidence="17">
    <location>
        <begin position="800"/>
        <end position="810"/>
    </location>
</feature>
<evidence type="ECO:0000256" key="1">
    <source>
        <dbReference type="ARBA" id="ARBA00004114"/>
    </source>
</evidence>
<comment type="function">
    <text evidence="14">Involved in ciliogenesis.</text>
</comment>
<evidence type="ECO:0000256" key="17">
    <source>
        <dbReference type="SAM" id="MobiDB-lite"/>
    </source>
</evidence>
<comment type="caution">
    <text evidence="18">The sequence shown here is derived from an EMBL/GenBank/DDBJ whole genome shotgun (WGS) entry which is preliminary data.</text>
</comment>
<dbReference type="SUPFAM" id="SSF48592">
    <property type="entry name" value="GroEL equatorial domain-like"/>
    <property type="match status" value="1"/>
</dbReference>
<dbReference type="PANTHER" id="PTHR21501">
    <property type="entry name" value="PROTEIN FAM-161"/>
    <property type="match status" value="1"/>
</dbReference>
<dbReference type="GO" id="GO:0005832">
    <property type="term" value="C:chaperonin-containing T-complex"/>
    <property type="evidence" value="ECO:0007669"/>
    <property type="project" value="UniProtKB-ARBA"/>
</dbReference>
<dbReference type="Gene3D" id="3.50.7.10">
    <property type="entry name" value="GroEL"/>
    <property type="match status" value="1"/>
</dbReference>
<dbReference type="NCBIfam" id="TIGR02342">
    <property type="entry name" value="chap_CCT_delta"/>
    <property type="match status" value="1"/>
</dbReference>
<dbReference type="OrthoDB" id="275057at2759"/>
<dbReference type="InterPro" id="IPR019579">
    <property type="entry name" value="FAM161A/B"/>
</dbReference>
<comment type="subcellular location">
    <subcellularLocation>
        <location evidence="2">Cytoplasm</location>
        <location evidence="2">Cytoskeleton</location>
        <location evidence="2">Cilium basal body</location>
    </subcellularLocation>
    <subcellularLocation>
        <location evidence="1">Cytoplasm</location>
        <location evidence="1">Cytoskeleton</location>
        <location evidence="1">Microtubule organizing center</location>
        <location evidence="1">Centrosome</location>
        <location evidence="1">Centriole</location>
    </subcellularLocation>
</comment>
<feature type="compositionally biased region" description="Acidic residues" evidence="17">
    <location>
        <begin position="1100"/>
        <end position="1132"/>
    </location>
</feature>
<evidence type="ECO:0000256" key="5">
    <source>
        <dbReference type="ARBA" id="ARBA00022490"/>
    </source>
</evidence>
<evidence type="ECO:0000256" key="3">
    <source>
        <dbReference type="ARBA" id="ARBA00006663"/>
    </source>
</evidence>
<dbReference type="FunFam" id="3.50.7.10:FF:000010">
    <property type="entry name" value="T-complex protein 1 subunit delta"/>
    <property type="match status" value="1"/>
</dbReference>
<comment type="similarity">
    <text evidence="3">Belongs to the FAM161 family.</text>
</comment>
<feature type="compositionally biased region" description="Polar residues" evidence="17">
    <location>
        <begin position="1024"/>
        <end position="1033"/>
    </location>
</feature>
<evidence type="ECO:0000256" key="4">
    <source>
        <dbReference type="ARBA" id="ARBA00008020"/>
    </source>
</evidence>